<gene>
    <name evidence="2" type="ORF">C2845_PM08G28920</name>
</gene>
<feature type="compositionally biased region" description="Polar residues" evidence="1">
    <location>
        <begin position="110"/>
        <end position="127"/>
    </location>
</feature>
<dbReference type="EMBL" id="PQIB02000010">
    <property type="protein sequence ID" value="RLM94219.1"/>
    <property type="molecule type" value="Genomic_DNA"/>
</dbReference>
<protein>
    <submittedName>
        <fullName evidence="2">Uncharacterized protein</fullName>
    </submittedName>
</protein>
<accession>A0A3L6R3Z8</accession>
<evidence type="ECO:0000313" key="3">
    <source>
        <dbReference type="Proteomes" id="UP000275267"/>
    </source>
</evidence>
<organism evidence="2 3">
    <name type="scientific">Panicum miliaceum</name>
    <name type="common">Proso millet</name>
    <name type="synonym">Broomcorn millet</name>
    <dbReference type="NCBI Taxonomy" id="4540"/>
    <lineage>
        <taxon>Eukaryota</taxon>
        <taxon>Viridiplantae</taxon>
        <taxon>Streptophyta</taxon>
        <taxon>Embryophyta</taxon>
        <taxon>Tracheophyta</taxon>
        <taxon>Spermatophyta</taxon>
        <taxon>Magnoliopsida</taxon>
        <taxon>Liliopsida</taxon>
        <taxon>Poales</taxon>
        <taxon>Poaceae</taxon>
        <taxon>PACMAD clade</taxon>
        <taxon>Panicoideae</taxon>
        <taxon>Panicodae</taxon>
        <taxon>Paniceae</taxon>
        <taxon>Panicinae</taxon>
        <taxon>Panicum</taxon>
        <taxon>Panicum sect. Panicum</taxon>
    </lineage>
</organism>
<dbReference type="AlphaFoldDB" id="A0A3L6R3Z8"/>
<name>A0A3L6R3Z8_PANMI</name>
<reference evidence="3" key="1">
    <citation type="journal article" date="2019" name="Nat. Commun.">
        <title>The genome of broomcorn millet.</title>
        <authorList>
            <person name="Zou C."/>
            <person name="Miki D."/>
            <person name="Li D."/>
            <person name="Tang Q."/>
            <person name="Xiao L."/>
            <person name="Rajput S."/>
            <person name="Deng P."/>
            <person name="Jia W."/>
            <person name="Huang R."/>
            <person name="Zhang M."/>
            <person name="Sun Y."/>
            <person name="Hu J."/>
            <person name="Fu X."/>
            <person name="Schnable P.S."/>
            <person name="Li F."/>
            <person name="Zhang H."/>
            <person name="Feng B."/>
            <person name="Zhu X."/>
            <person name="Liu R."/>
            <person name="Schnable J.C."/>
            <person name="Zhu J.-K."/>
            <person name="Zhang H."/>
        </authorList>
    </citation>
    <scope>NUCLEOTIDE SEQUENCE [LARGE SCALE GENOMIC DNA]</scope>
</reference>
<dbReference type="Proteomes" id="UP000275267">
    <property type="component" value="Unassembled WGS sequence"/>
</dbReference>
<feature type="region of interest" description="Disordered" evidence="1">
    <location>
        <begin position="149"/>
        <end position="229"/>
    </location>
</feature>
<sequence length="258" mass="26677">MLCLVPVRRSHSESTVHILCARCRAHGEEARTAAKSLKSQQGSQSLFLPRNLAPLLYCCSSSPPHSRLLPLLHTAAALLPYPAALSLSASPFQRRPFRSLATPNLAPSRASLSGELSSPTAGSTPPVSASPLLAHGRSDAAACRAPRLLARGGPGGGRRSPPAACPAPRLLARGWPSGGRRSPARGRSGQVARAAGQAASLLPARGQNGVVAPRPRPARPGAAYPPPALRPMLAPEAELRAARSPAWPSSSGGCCMRP</sequence>
<keyword evidence="3" id="KW-1185">Reference proteome</keyword>
<evidence type="ECO:0000256" key="1">
    <source>
        <dbReference type="SAM" id="MobiDB-lite"/>
    </source>
</evidence>
<feature type="region of interest" description="Disordered" evidence="1">
    <location>
        <begin position="108"/>
        <end position="132"/>
    </location>
</feature>
<evidence type="ECO:0000313" key="2">
    <source>
        <dbReference type="EMBL" id="RLM94219.1"/>
    </source>
</evidence>
<comment type="caution">
    <text evidence="2">The sequence shown here is derived from an EMBL/GenBank/DDBJ whole genome shotgun (WGS) entry which is preliminary data.</text>
</comment>
<proteinExistence type="predicted"/>
<feature type="compositionally biased region" description="Low complexity" evidence="1">
    <location>
        <begin position="159"/>
        <end position="189"/>
    </location>
</feature>